<dbReference type="Gene3D" id="1.20.58.340">
    <property type="entry name" value="Magnesium transport protein CorA, transmembrane region"/>
    <property type="match status" value="1"/>
</dbReference>
<dbReference type="InterPro" id="IPR002523">
    <property type="entry name" value="MgTranspt_CorA/ZnTranspt_ZntB"/>
</dbReference>
<keyword evidence="7" id="KW-1185">Reference proteome</keyword>
<dbReference type="GO" id="GO:0016020">
    <property type="term" value="C:membrane"/>
    <property type="evidence" value="ECO:0007669"/>
    <property type="project" value="UniProtKB-SubCell"/>
</dbReference>
<evidence type="ECO:0000256" key="2">
    <source>
        <dbReference type="ARBA" id="ARBA00022692"/>
    </source>
</evidence>
<accession>A0A136JG93</accession>
<dbReference type="InterPro" id="IPR045863">
    <property type="entry name" value="CorA_TM1_TM2"/>
</dbReference>
<gene>
    <name evidence="6" type="ORF">Micbo1qcDRAFT_231266</name>
</gene>
<dbReference type="AlphaFoldDB" id="A0A136JG93"/>
<evidence type="ECO:0000256" key="3">
    <source>
        <dbReference type="ARBA" id="ARBA00022989"/>
    </source>
</evidence>
<evidence type="ECO:0000256" key="5">
    <source>
        <dbReference type="SAM" id="Phobius"/>
    </source>
</evidence>
<organism evidence="6 7">
    <name type="scientific">Microdochium bolleyi</name>
    <dbReference type="NCBI Taxonomy" id="196109"/>
    <lineage>
        <taxon>Eukaryota</taxon>
        <taxon>Fungi</taxon>
        <taxon>Dikarya</taxon>
        <taxon>Ascomycota</taxon>
        <taxon>Pezizomycotina</taxon>
        <taxon>Sordariomycetes</taxon>
        <taxon>Xylariomycetidae</taxon>
        <taxon>Xylariales</taxon>
        <taxon>Microdochiaceae</taxon>
        <taxon>Microdochium</taxon>
    </lineage>
</organism>
<name>A0A136JG93_9PEZI</name>
<evidence type="ECO:0000313" key="7">
    <source>
        <dbReference type="Proteomes" id="UP000070501"/>
    </source>
</evidence>
<dbReference type="EMBL" id="KQ964246">
    <property type="protein sequence ID" value="KXJ96162.1"/>
    <property type="molecule type" value="Genomic_DNA"/>
</dbReference>
<dbReference type="OrthoDB" id="5428055at2759"/>
<evidence type="ECO:0000313" key="6">
    <source>
        <dbReference type="EMBL" id="KXJ96162.1"/>
    </source>
</evidence>
<sequence length="382" mass="42532">MHGSSWQFDLSTRAIAIDTERPTDLSLDTIPALQDVEQRGKTTVIVVQNVDSAWQARLSSRLGVGHDFFDRHISEGPRAKEPWKAVFGSAVDEQKRPLSGFVADDTLFLVDGGVVPSGGLFDKQPWRTKLFVPVSTSRGGLRLAPVVSSSHMFSLFHTLQHFFSHEWHLNLFNDISLSADEILYLVASSTWTNKLALQKLGIRRIAFDIVPVQPDLRLNTQLHLEREQLADLTSGVNDMLKWMPERLHSDLARHNASYVGYPDDIGRQLLEEAGALDRFLMDTFQLLMSTISVMAAESGLHEARSAQKLMWLASIYLPLTLVASIFGMNIDVINESPAPWWACVVTLVFAALFTAAILMIFERLNAAEAPKAEQSGLRGVLP</sequence>
<feature type="transmembrane region" description="Helical" evidence="5">
    <location>
        <begin position="338"/>
        <end position="361"/>
    </location>
</feature>
<evidence type="ECO:0000256" key="1">
    <source>
        <dbReference type="ARBA" id="ARBA00004141"/>
    </source>
</evidence>
<dbReference type="STRING" id="196109.A0A136JG93"/>
<protein>
    <submittedName>
        <fullName evidence="6">Uncharacterized protein</fullName>
    </submittedName>
</protein>
<dbReference type="InParanoid" id="A0A136JG93"/>
<comment type="subcellular location">
    <subcellularLocation>
        <location evidence="1">Membrane</location>
        <topology evidence="1">Multi-pass membrane protein</topology>
    </subcellularLocation>
</comment>
<reference evidence="7" key="1">
    <citation type="submission" date="2016-02" db="EMBL/GenBank/DDBJ databases">
        <title>Draft genome sequence of Microdochium bolleyi, a fungal endophyte of beachgrass.</title>
        <authorList>
            <consortium name="DOE Joint Genome Institute"/>
            <person name="David A.S."/>
            <person name="May G."/>
            <person name="Haridas S."/>
            <person name="Lim J."/>
            <person name="Wang M."/>
            <person name="Labutti K."/>
            <person name="Lipzen A."/>
            <person name="Barry K."/>
            <person name="Grigoriev I.V."/>
        </authorList>
    </citation>
    <scope>NUCLEOTIDE SEQUENCE [LARGE SCALE GENOMIC DNA]</scope>
    <source>
        <strain evidence="7">J235TASD1</strain>
    </source>
</reference>
<dbReference type="GO" id="GO:0046873">
    <property type="term" value="F:metal ion transmembrane transporter activity"/>
    <property type="evidence" value="ECO:0007669"/>
    <property type="project" value="InterPro"/>
</dbReference>
<feature type="transmembrane region" description="Helical" evidence="5">
    <location>
        <begin position="309"/>
        <end position="326"/>
    </location>
</feature>
<dbReference type="Proteomes" id="UP000070501">
    <property type="component" value="Unassembled WGS sequence"/>
</dbReference>
<keyword evidence="3 5" id="KW-1133">Transmembrane helix</keyword>
<dbReference type="Pfam" id="PF01544">
    <property type="entry name" value="CorA"/>
    <property type="match status" value="1"/>
</dbReference>
<dbReference type="SUPFAM" id="SSF144083">
    <property type="entry name" value="Magnesium transport protein CorA, transmembrane region"/>
    <property type="match status" value="1"/>
</dbReference>
<keyword evidence="2 5" id="KW-0812">Transmembrane</keyword>
<proteinExistence type="predicted"/>
<evidence type="ECO:0000256" key="4">
    <source>
        <dbReference type="ARBA" id="ARBA00023136"/>
    </source>
</evidence>
<keyword evidence="4 5" id="KW-0472">Membrane</keyword>